<dbReference type="Gene3D" id="3.40.390.10">
    <property type="entry name" value="Collagenase (Catalytic Domain)"/>
    <property type="match status" value="1"/>
</dbReference>
<evidence type="ECO:0000256" key="10">
    <source>
        <dbReference type="ARBA" id="ARBA00023145"/>
    </source>
</evidence>
<feature type="short sequence motif" description="Cysteine switch" evidence="15">
    <location>
        <begin position="117"/>
        <end position="148"/>
    </location>
</feature>
<gene>
    <name evidence="18" type="ORF">EUGRSUZ_K02792</name>
</gene>
<feature type="binding site" evidence="13">
    <location>
        <position position="267"/>
    </location>
    <ligand>
        <name>Zn(2+)</name>
        <dbReference type="ChEBI" id="CHEBI:29105"/>
        <label>2</label>
        <note>catalytic</note>
    </ligand>
</feature>
<dbReference type="GO" id="GO:0008270">
    <property type="term" value="F:zinc ion binding"/>
    <property type="evidence" value="ECO:0007669"/>
    <property type="project" value="InterPro"/>
</dbReference>
<dbReference type="InterPro" id="IPR002477">
    <property type="entry name" value="Peptidoglycan-bd-like"/>
</dbReference>
<dbReference type="GO" id="GO:0004222">
    <property type="term" value="F:metalloendopeptidase activity"/>
    <property type="evidence" value="ECO:0000318"/>
    <property type="project" value="GO_Central"/>
</dbReference>
<feature type="binding site" evidence="14">
    <location>
        <position position="248"/>
    </location>
    <ligand>
        <name>Ca(2+)</name>
        <dbReference type="ChEBI" id="CHEBI:29108"/>
        <label>1</label>
    </ligand>
</feature>
<dbReference type="Pfam" id="PF00413">
    <property type="entry name" value="Peptidase_M10"/>
    <property type="match status" value="1"/>
</dbReference>
<comment type="cofactor">
    <cofactor evidence="14">
        <name>Zn(2+)</name>
        <dbReference type="ChEBI" id="CHEBI:29105"/>
    </cofactor>
    <text evidence="14">Binds 2 Zn(2+) ions per subunit.</text>
</comment>
<dbReference type="GO" id="GO:0030574">
    <property type="term" value="P:collagen catabolic process"/>
    <property type="evidence" value="ECO:0000318"/>
    <property type="project" value="GO_Central"/>
</dbReference>
<dbReference type="GO" id="GO:0005886">
    <property type="term" value="C:plasma membrane"/>
    <property type="evidence" value="ECO:0007669"/>
    <property type="project" value="UniProtKB-SubCell"/>
</dbReference>
<dbReference type="SUPFAM" id="SSF55486">
    <property type="entry name" value="Metalloproteases ('zincins'), catalytic domain"/>
    <property type="match status" value="1"/>
</dbReference>
<comment type="similarity">
    <text evidence="2">Belongs to the peptidase M10A family. Matrix metalloproteinases (MMPs) subfamily.</text>
</comment>
<feature type="binding site" evidence="14">
    <location>
        <position position="245"/>
    </location>
    <ligand>
        <name>Ca(2+)</name>
        <dbReference type="ChEBI" id="CHEBI:29108"/>
        <label>3</label>
    </ligand>
</feature>
<feature type="binding site" evidence="14">
    <location>
        <position position="228"/>
    </location>
    <ligand>
        <name>Ca(2+)</name>
        <dbReference type="ChEBI" id="CHEBI:29108"/>
        <label>3</label>
    </ligand>
</feature>
<evidence type="ECO:0000256" key="11">
    <source>
        <dbReference type="ARBA" id="ARBA00023180"/>
    </source>
</evidence>
<evidence type="ECO:0000256" key="12">
    <source>
        <dbReference type="PIRSR" id="PIRSR001191-1"/>
    </source>
</evidence>
<keyword evidence="5 13" id="KW-0479">Metal-binding</keyword>
<comment type="subcellular location">
    <subcellularLocation>
        <location evidence="1">Cell membrane</location>
        <topology evidence="1">Lipid-anchor</topology>
        <topology evidence="1">GPI-anchor</topology>
        <orientation evidence="1">Extracellular side</orientation>
    </subcellularLocation>
</comment>
<feature type="binding site" evidence="14">
    <location>
        <position position="220"/>
    </location>
    <ligand>
        <name>Zn(2+)</name>
        <dbReference type="ChEBI" id="CHEBI:29105"/>
        <label>1</label>
    </ligand>
</feature>
<feature type="binding site" evidence="14">
    <location>
        <position position="233"/>
    </location>
    <ligand>
        <name>Zn(2+)</name>
        <dbReference type="ChEBI" id="CHEBI:29105"/>
        <label>1</label>
    </ligand>
</feature>
<feature type="binding site" evidence="14">
    <location>
        <position position="248"/>
    </location>
    <ligand>
        <name>Ca(2+)</name>
        <dbReference type="ChEBI" id="CHEBI:29108"/>
        <label>3</label>
    </ligand>
</feature>
<accession>A0A059A513</accession>
<dbReference type="FunFam" id="3.40.390.10:FF:000018">
    <property type="entry name" value="Metalloendoproteinase 1"/>
    <property type="match status" value="1"/>
</dbReference>
<dbReference type="OMA" id="GINFLYV"/>
<feature type="signal peptide" evidence="16">
    <location>
        <begin position="1"/>
        <end position="26"/>
    </location>
</feature>
<feature type="binding site" description="in inhibited form" evidence="14">
    <location>
        <position position="119"/>
    </location>
    <ligand>
        <name>Zn(2+)</name>
        <dbReference type="ChEBI" id="CHEBI:29105"/>
        <label>2</label>
        <note>catalytic</note>
    </ligand>
</feature>
<evidence type="ECO:0000256" key="7">
    <source>
        <dbReference type="ARBA" id="ARBA00022801"/>
    </source>
</evidence>
<reference evidence="18" key="1">
    <citation type="submission" date="2013-07" db="EMBL/GenBank/DDBJ databases">
        <title>The genome of Eucalyptus grandis.</title>
        <authorList>
            <person name="Schmutz J."/>
            <person name="Hayes R."/>
            <person name="Myburg A."/>
            <person name="Tuskan G."/>
            <person name="Grattapaglia D."/>
            <person name="Rokhsar D.S."/>
        </authorList>
    </citation>
    <scope>NUCLEOTIDE SEQUENCE</scope>
    <source>
        <tissue evidence="18">Leaf extractions</tissue>
    </source>
</reference>
<evidence type="ECO:0000256" key="14">
    <source>
        <dbReference type="PIRSR" id="PIRSR621190-2"/>
    </source>
</evidence>
<keyword evidence="14" id="KW-0106">Calcium</keyword>
<dbReference type="SMART" id="SM00235">
    <property type="entry name" value="ZnMc"/>
    <property type="match status" value="1"/>
</dbReference>
<dbReference type="PIRSF" id="PIRSF001191">
    <property type="entry name" value="Peptidase_M10A_matrix"/>
    <property type="match status" value="1"/>
</dbReference>
<dbReference type="eggNOG" id="KOG1565">
    <property type="taxonomic scope" value="Eukaryota"/>
</dbReference>
<dbReference type="OrthoDB" id="406838at2759"/>
<keyword evidence="10" id="KW-0865">Zymogen</keyword>
<dbReference type="InterPro" id="IPR006026">
    <property type="entry name" value="Peptidase_Metallo"/>
</dbReference>
<dbReference type="PANTHER" id="PTHR10201:SF213">
    <property type="entry name" value="METALLOENDOPROTEINASE 2-MMP-LIKE"/>
    <property type="match status" value="1"/>
</dbReference>
<dbReference type="InterPro" id="IPR036365">
    <property type="entry name" value="PGBD-like_sf"/>
</dbReference>
<evidence type="ECO:0000256" key="5">
    <source>
        <dbReference type="ARBA" id="ARBA00022723"/>
    </source>
</evidence>
<feature type="binding site" evidence="13">
    <location>
        <position position="277"/>
    </location>
    <ligand>
        <name>Zn(2+)</name>
        <dbReference type="ChEBI" id="CHEBI:29105"/>
        <label>2</label>
        <note>catalytic</note>
    </ligand>
</feature>
<dbReference type="GO" id="GO:0030198">
    <property type="term" value="P:extracellular matrix organization"/>
    <property type="evidence" value="ECO:0000318"/>
    <property type="project" value="GO_Central"/>
</dbReference>
<evidence type="ECO:0000256" key="8">
    <source>
        <dbReference type="ARBA" id="ARBA00022833"/>
    </source>
</evidence>
<name>A0A059A513_EUCGR</name>
<feature type="binding site" evidence="14">
    <location>
        <position position="208"/>
    </location>
    <ligand>
        <name>Ca(2+)</name>
        <dbReference type="ChEBI" id="CHEBI:29108"/>
        <label>2</label>
    </ligand>
</feature>
<evidence type="ECO:0000256" key="3">
    <source>
        <dbReference type="ARBA" id="ARBA00022622"/>
    </source>
</evidence>
<feature type="binding site" evidence="14">
    <location>
        <position position="218"/>
    </location>
    <ligand>
        <name>Zn(2+)</name>
        <dbReference type="ChEBI" id="CHEBI:29105"/>
        <label>1</label>
    </ligand>
</feature>
<evidence type="ECO:0000313" key="18">
    <source>
        <dbReference type="EMBL" id="KCW49212.1"/>
    </source>
</evidence>
<keyword evidence="3" id="KW-0449">Lipoprotein</keyword>
<dbReference type="InterPro" id="IPR024079">
    <property type="entry name" value="MetalloPept_cat_dom_sf"/>
</dbReference>
<dbReference type="InterPro" id="IPR001818">
    <property type="entry name" value="Pept_M10_metallopeptidase"/>
</dbReference>
<dbReference type="CDD" id="cd04278">
    <property type="entry name" value="ZnMc_MMP"/>
    <property type="match status" value="1"/>
</dbReference>
<dbReference type="GO" id="GO:0006508">
    <property type="term" value="P:proteolysis"/>
    <property type="evidence" value="ECO:0007669"/>
    <property type="project" value="UniProtKB-KW"/>
</dbReference>
<dbReference type="Pfam" id="PF01471">
    <property type="entry name" value="PG_binding_1"/>
    <property type="match status" value="1"/>
</dbReference>
<keyword evidence="3" id="KW-0472">Membrane</keyword>
<keyword evidence="11" id="KW-0325">Glycoprotein</keyword>
<dbReference type="SUPFAM" id="SSF47090">
    <property type="entry name" value="PGBD-like"/>
    <property type="match status" value="1"/>
</dbReference>
<sequence>MAYPKFLSTISCLLLVSSLFFQSVLAHSDDQKKNPFEFIKHLQGCHKGDKVKGLQELKQYLEKFGYLNYNQSNLQGHANDEDFDELLESAVKTYQLNYHMKVTGNLDSQTVAMMTTPRCGVADIVNGTSRMRSGKRTTHHGSNKFHTVGHFTFFDGSPKWPSSKYHLTYALDPGTQDDVLGPVSRAFKTWASATHFTFSQSQNYESADIKIAFARRDHGDGAPFDGPSGVIAHAFQPTIGVFHYDGDEPWSVGPVRGSYDLETVALHEIGHLLGLGHSSVAGAIMYPTISPGVSKGLHGDDVQGIKTLYGV</sequence>
<keyword evidence="9" id="KW-0482">Metalloprotease</keyword>
<keyword evidence="6 16" id="KW-0732">Signal</keyword>
<evidence type="ECO:0000256" key="1">
    <source>
        <dbReference type="ARBA" id="ARBA00004471"/>
    </source>
</evidence>
<keyword evidence="7" id="KW-0378">Hydrolase</keyword>
<dbReference type="KEGG" id="egr:104426223"/>
<feature type="binding site" evidence="13">
    <location>
        <position position="271"/>
    </location>
    <ligand>
        <name>Zn(2+)</name>
        <dbReference type="ChEBI" id="CHEBI:29105"/>
        <label>2</label>
        <note>catalytic</note>
    </ligand>
</feature>
<organism evidence="18">
    <name type="scientific">Eucalyptus grandis</name>
    <name type="common">Flooded gum</name>
    <dbReference type="NCBI Taxonomy" id="71139"/>
    <lineage>
        <taxon>Eukaryota</taxon>
        <taxon>Viridiplantae</taxon>
        <taxon>Streptophyta</taxon>
        <taxon>Embryophyta</taxon>
        <taxon>Tracheophyta</taxon>
        <taxon>Spermatophyta</taxon>
        <taxon>Magnoliopsida</taxon>
        <taxon>eudicotyledons</taxon>
        <taxon>Gunneridae</taxon>
        <taxon>Pentapetalae</taxon>
        <taxon>rosids</taxon>
        <taxon>malvids</taxon>
        <taxon>Myrtales</taxon>
        <taxon>Myrtaceae</taxon>
        <taxon>Myrtoideae</taxon>
        <taxon>Eucalypteae</taxon>
        <taxon>Eucalyptus</taxon>
    </lineage>
</organism>
<comment type="cofactor">
    <cofactor evidence="14">
        <name>Ca(2+)</name>
        <dbReference type="ChEBI" id="CHEBI:29108"/>
    </cofactor>
    <text evidence="14">Can bind about 5 Ca(2+) ions per subunit.</text>
</comment>
<keyword evidence="4" id="KW-0645">Protease</keyword>
<dbReference type="PANTHER" id="PTHR10201">
    <property type="entry name" value="MATRIX METALLOPROTEINASE"/>
    <property type="match status" value="1"/>
</dbReference>
<feature type="binding site" evidence="14">
    <location>
        <position position="226"/>
    </location>
    <ligand>
        <name>Ca(2+)</name>
        <dbReference type="ChEBI" id="CHEBI:29108"/>
        <label>3</label>
    </ligand>
</feature>
<dbReference type="EMBL" id="KK198763">
    <property type="protein sequence ID" value="KCW49212.1"/>
    <property type="molecule type" value="Genomic_DNA"/>
</dbReference>
<evidence type="ECO:0000256" key="6">
    <source>
        <dbReference type="ARBA" id="ARBA00022729"/>
    </source>
</evidence>
<dbReference type="Gramene" id="KCW49212">
    <property type="protein sequence ID" value="KCW49212"/>
    <property type="gene ID" value="EUGRSUZ_K02792"/>
</dbReference>
<keyword evidence="3" id="KW-0336">GPI-anchor</keyword>
<dbReference type="GO" id="GO:0031012">
    <property type="term" value="C:extracellular matrix"/>
    <property type="evidence" value="ECO:0007669"/>
    <property type="project" value="InterPro"/>
</dbReference>
<feature type="active site" evidence="12">
    <location>
        <position position="268"/>
    </location>
</feature>
<evidence type="ECO:0000256" key="16">
    <source>
        <dbReference type="SAM" id="SignalP"/>
    </source>
</evidence>
<keyword evidence="8 13" id="KW-0862">Zinc</keyword>
<dbReference type="InParanoid" id="A0A059A513"/>
<feature type="binding site" evidence="14">
    <location>
        <position position="243"/>
    </location>
    <ligand>
        <name>Zn(2+)</name>
        <dbReference type="ChEBI" id="CHEBI:29105"/>
        <label>1</label>
    </ligand>
</feature>
<evidence type="ECO:0000256" key="9">
    <source>
        <dbReference type="ARBA" id="ARBA00023049"/>
    </source>
</evidence>
<dbReference type="PRINTS" id="PR00138">
    <property type="entry name" value="MATRIXIN"/>
</dbReference>
<evidence type="ECO:0000256" key="4">
    <source>
        <dbReference type="ARBA" id="ARBA00022670"/>
    </source>
</evidence>
<dbReference type="GO" id="GO:0098552">
    <property type="term" value="C:side of membrane"/>
    <property type="evidence" value="ECO:0007669"/>
    <property type="project" value="UniProtKB-KW"/>
</dbReference>
<feature type="binding site" evidence="14">
    <location>
        <position position="285"/>
    </location>
    <ligand>
        <name>Zn(2+)</name>
        <dbReference type="ChEBI" id="CHEBI:29105"/>
        <label>2</label>
        <note>catalytic</note>
    </ligand>
</feature>
<proteinExistence type="inferred from homology"/>
<dbReference type="InterPro" id="IPR033739">
    <property type="entry name" value="M10A_MMP"/>
</dbReference>
<dbReference type="AlphaFoldDB" id="A0A059A513"/>
<protein>
    <recommendedName>
        <fullName evidence="17">Peptidase metallopeptidase domain-containing protein</fullName>
    </recommendedName>
</protein>
<feature type="chain" id="PRO_5001567011" description="Peptidase metallopeptidase domain-containing protein" evidence="16">
    <location>
        <begin position="27"/>
        <end position="311"/>
    </location>
</feature>
<feature type="domain" description="Peptidase metallopeptidase" evidence="17">
    <location>
        <begin position="156"/>
        <end position="311"/>
    </location>
</feature>
<evidence type="ECO:0000256" key="15">
    <source>
        <dbReference type="PIRSR" id="PIRSR621190-5"/>
    </source>
</evidence>
<feature type="binding site" evidence="14">
    <location>
        <position position="225"/>
    </location>
    <ligand>
        <name>Ca(2+)</name>
        <dbReference type="ChEBI" id="CHEBI:29108"/>
        <label>3</label>
    </ligand>
</feature>
<dbReference type="InterPro" id="IPR021190">
    <property type="entry name" value="Pept_M10A"/>
</dbReference>
<evidence type="ECO:0000256" key="13">
    <source>
        <dbReference type="PIRSR" id="PIRSR001191-2"/>
    </source>
</evidence>
<evidence type="ECO:0000259" key="17">
    <source>
        <dbReference type="SMART" id="SM00235"/>
    </source>
</evidence>
<dbReference type="MEROPS" id="M10.A01"/>
<evidence type="ECO:0000256" key="2">
    <source>
        <dbReference type="ARBA" id="ARBA00009614"/>
    </source>
</evidence>